<proteinExistence type="inferred from homology"/>
<comment type="similarity">
    <text evidence="1">Belongs to the protein kinase superfamily. ADCK protein kinase family.</text>
</comment>
<dbReference type="InterPro" id="IPR052402">
    <property type="entry name" value="ADCK_kinase"/>
</dbReference>
<evidence type="ECO:0000256" key="1">
    <source>
        <dbReference type="ARBA" id="ARBA00009670"/>
    </source>
</evidence>
<feature type="compositionally biased region" description="Basic and acidic residues" evidence="2">
    <location>
        <begin position="19"/>
        <end position="35"/>
    </location>
</feature>
<dbReference type="InterPro" id="IPR004147">
    <property type="entry name" value="ABC1_dom"/>
</dbReference>
<dbReference type="Pfam" id="PF05678">
    <property type="entry name" value="VQ"/>
    <property type="match status" value="1"/>
</dbReference>
<protein>
    <submittedName>
        <fullName evidence="5">ABC1 family domain containing protein</fullName>
    </submittedName>
</protein>
<feature type="region of interest" description="Disordered" evidence="2">
    <location>
        <begin position="1"/>
        <end position="35"/>
    </location>
</feature>
<evidence type="ECO:0000259" key="3">
    <source>
        <dbReference type="Pfam" id="PF03109"/>
    </source>
</evidence>
<accession>A0A9E7I985</accession>
<feature type="domain" description="VQ" evidence="4">
    <location>
        <begin position="47"/>
        <end position="72"/>
    </location>
</feature>
<evidence type="ECO:0000313" key="6">
    <source>
        <dbReference type="Proteomes" id="UP001055439"/>
    </source>
</evidence>
<dbReference type="OrthoDB" id="1290869at2759"/>
<feature type="domain" description="ABC1 atypical kinase-like" evidence="3">
    <location>
        <begin position="254"/>
        <end position="401"/>
    </location>
</feature>
<dbReference type="PANTHER" id="PTHR45890:SF1">
    <property type="entry name" value="AARF DOMAIN CONTAINING KINASE 2"/>
    <property type="match status" value="1"/>
</dbReference>
<evidence type="ECO:0000259" key="4">
    <source>
        <dbReference type="Pfam" id="PF05678"/>
    </source>
</evidence>
<organism evidence="5 6">
    <name type="scientific">Musa troglodytarum</name>
    <name type="common">fe'i banana</name>
    <dbReference type="NCBI Taxonomy" id="320322"/>
    <lineage>
        <taxon>Eukaryota</taxon>
        <taxon>Viridiplantae</taxon>
        <taxon>Streptophyta</taxon>
        <taxon>Embryophyta</taxon>
        <taxon>Tracheophyta</taxon>
        <taxon>Spermatophyta</taxon>
        <taxon>Magnoliopsida</taxon>
        <taxon>Liliopsida</taxon>
        <taxon>Zingiberales</taxon>
        <taxon>Musaceae</taxon>
        <taxon>Musa</taxon>
    </lineage>
</organism>
<keyword evidence="6" id="KW-1185">Reference proteome</keyword>
<dbReference type="InterPro" id="IPR044095">
    <property type="entry name" value="ADCK2_dom"/>
</dbReference>
<dbReference type="CDD" id="cd13971">
    <property type="entry name" value="ADCK2-like"/>
    <property type="match status" value="1"/>
</dbReference>
<dbReference type="Proteomes" id="UP001055439">
    <property type="component" value="Chromosome 9"/>
</dbReference>
<dbReference type="Pfam" id="PF03109">
    <property type="entry name" value="ABC1"/>
    <property type="match status" value="1"/>
</dbReference>
<gene>
    <name evidence="5" type="ORF">MUK42_04741</name>
</gene>
<dbReference type="SUPFAM" id="SSF56112">
    <property type="entry name" value="Protein kinase-like (PK-like)"/>
    <property type="match status" value="1"/>
</dbReference>
<dbReference type="InterPro" id="IPR011009">
    <property type="entry name" value="Kinase-like_dom_sf"/>
</dbReference>
<name>A0A9E7I985_9LILI</name>
<sequence>MPSSSGRELQGPEPPPLKVGKDSWRVKKPAASRDEHERRVPVVVYLHTPKVIHASPQDFMSLVQRLTGKPSSSGSSRCSTAGPDSLRDLKGITSSPLSRIVCTTSLALTRSHLVPSILAFVAGEIALSKTAWADGEYFPSRNGLYMFLFSPIIMMSPLADSCGSHFRKMWLHLVHATLENAGPAFIKWGQWAATRPDLFPGDLCTELAKLHTKAPAHSFAYTRKSIEKAFGHKLSDVFENFEEEPVASGSVAQVDLSREAAHLNRFIYNFRRWKDVSFPKPLYPFVHPAVLVETYEHGESVSHYVDELEGHDRLKSALAHIGTHALLKMLLVDNFIHADMHPGNILVRAQTKRPNTGLFKSKPHVVFLDVGMTAELSSCDRVNLLDFFKAVALRDGRTAAECTLKLSKNQNCPNPKAFIEEVEKSFSFWGSSKGDSVHPAECMHQLLEQVRRHKVNIDGNVCTVMVTTLVLEGWQRKLDPDYDVMQTLQTLLFRSDWAQSLSYTIEGLMAP</sequence>
<evidence type="ECO:0000313" key="5">
    <source>
        <dbReference type="EMBL" id="URE48420.1"/>
    </source>
</evidence>
<dbReference type="EMBL" id="CP097511">
    <property type="protein sequence ID" value="URE48420.1"/>
    <property type="molecule type" value="Genomic_DNA"/>
</dbReference>
<feature type="region of interest" description="Disordered" evidence="2">
    <location>
        <begin position="66"/>
        <end position="85"/>
    </location>
</feature>
<dbReference type="InterPro" id="IPR008889">
    <property type="entry name" value="VQ"/>
</dbReference>
<evidence type="ECO:0000256" key="2">
    <source>
        <dbReference type="SAM" id="MobiDB-lite"/>
    </source>
</evidence>
<dbReference type="PANTHER" id="PTHR45890">
    <property type="entry name" value="AARF DOMAIN CONTAINING KINASE 2 (PREDICTED)"/>
    <property type="match status" value="1"/>
</dbReference>
<reference evidence="5" key="1">
    <citation type="submission" date="2022-05" db="EMBL/GenBank/DDBJ databases">
        <title>The Musa troglodytarum L. genome provides insights into the mechanism of non-climacteric behaviour and enrichment of carotenoids.</title>
        <authorList>
            <person name="Wang J."/>
        </authorList>
    </citation>
    <scope>NUCLEOTIDE SEQUENCE</scope>
    <source>
        <tissue evidence="5">Leaf</tissue>
    </source>
</reference>
<dbReference type="AlphaFoldDB" id="A0A9E7I985"/>